<dbReference type="PANTHER" id="PTHR43284:SF1">
    <property type="entry name" value="ASPARAGINE SYNTHETASE"/>
    <property type="match status" value="1"/>
</dbReference>
<evidence type="ECO:0000256" key="2">
    <source>
        <dbReference type="ARBA" id="ARBA00012737"/>
    </source>
</evidence>
<accession>A0A1G9QXB1</accession>
<evidence type="ECO:0000313" key="6">
    <source>
        <dbReference type="EMBL" id="SDM14865.1"/>
    </source>
</evidence>
<dbReference type="InterPro" id="IPR051786">
    <property type="entry name" value="ASN_synthetase/amidase"/>
</dbReference>
<dbReference type="Gene3D" id="3.40.50.620">
    <property type="entry name" value="HUPs"/>
    <property type="match status" value="1"/>
</dbReference>
<organism evidence="6 7">
    <name type="scientific">Nonomuraea jiangxiensis</name>
    <dbReference type="NCBI Taxonomy" id="633440"/>
    <lineage>
        <taxon>Bacteria</taxon>
        <taxon>Bacillati</taxon>
        <taxon>Actinomycetota</taxon>
        <taxon>Actinomycetes</taxon>
        <taxon>Streptosporangiales</taxon>
        <taxon>Streptosporangiaceae</taxon>
        <taxon>Nonomuraea</taxon>
    </lineage>
</organism>
<evidence type="ECO:0000313" key="7">
    <source>
        <dbReference type="Proteomes" id="UP000199202"/>
    </source>
</evidence>
<dbReference type="SUPFAM" id="SSF52402">
    <property type="entry name" value="Adenine nucleotide alpha hydrolases-like"/>
    <property type="match status" value="1"/>
</dbReference>
<name>A0A1G9QXB1_9ACTN</name>
<dbReference type="AlphaFoldDB" id="A0A1G9QXB1"/>
<dbReference type="Proteomes" id="UP000199202">
    <property type="component" value="Unassembled WGS sequence"/>
</dbReference>
<keyword evidence="3" id="KW-0061">Asparagine biosynthesis</keyword>
<dbReference type="EC" id="6.3.5.4" evidence="2"/>
<dbReference type="GO" id="GO:0006529">
    <property type="term" value="P:asparagine biosynthetic process"/>
    <property type="evidence" value="ECO:0007669"/>
    <property type="project" value="UniProtKB-KW"/>
</dbReference>
<dbReference type="PANTHER" id="PTHR43284">
    <property type="entry name" value="ASPARAGINE SYNTHETASE (GLUTAMINE-HYDROLYZING)"/>
    <property type="match status" value="1"/>
</dbReference>
<feature type="domain" description="Asparagine synthetase" evidence="5">
    <location>
        <begin position="208"/>
        <end position="590"/>
    </location>
</feature>
<dbReference type="OrthoDB" id="7053173at2"/>
<dbReference type="GO" id="GO:0005829">
    <property type="term" value="C:cytosol"/>
    <property type="evidence" value="ECO:0007669"/>
    <property type="project" value="TreeGrafter"/>
</dbReference>
<dbReference type="Pfam" id="PF00733">
    <property type="entry name" value="Asn_synthase"/>
    <property type="match status" value="1"/>
</dbReference>
<reference evidence="6 7" key="1">
    <citation type="submission" date="2016-10" db="EMBL/GenBank/DDBJ databases">
        <authorList>
            <person name="de Groot N.N."/>
        </authorList>
    </citation>
    <scope>NUCLEOTIDE SEQUENCE [LARGE SCALE GENOMIC DNA]</scope>
    <source>
        <strain evidence="6 7">CGMCC 4.6533</strain>
    </source>
</reference>
<comment type="catalytic activity">
    <reaction evidence="4">
        <text>L-aspartate + L-glutamine + ATP + H2O = L-asparagine + L-glutamate + AMP + diphosphate + H(+)</text>
        <dbReference type="Rhea" id="RHEA:12228"/>
        <dbReference type="ChEBI" id="CHEBI:15377"/>
        <dbReference type="ChEBI" id="CHEBI:15378"/>
        <dbReference type="ChEBI" id="CHEBI:29985"/>
        <dbReference type="ChEBI" id="CHEBI:29991"/>
        <dbReference type="ChEBI" id="CHEBI:30616"/>
        <dbReference type="ChEBI" id="CHEBI:33019"/>
        <dbReference type="ChEBI" id="CHEBI:58048"/>
        <dbReference type="ChEBI" id="CHEBI:58359"/>
        <dbReference type="ChEBI" id="CHEBI:456215"/>
        <dbReference type="EC" id="6.3.5.4"/>
    </reaction>
</comment>
<dbReference type="RefSeq" id="WP_090946213.1">
    <property type="nucleotide sequence ID" value="NZ_FNDJ01000037.1"/>
</dbReference>
<evidence type="ECO:0000256" key="4">
    <source>
        <dbReference type="ARBA" id="ARBA00048741"/>
    </source>
</evidence>
<dbReference type="STRING" id="633440.SAMN05421869_13721"/>
<gene>
    <name evidence="6" type="ORF">SAMN05421869_13721</name>
</gene>
<proteinExistence type="predicted"/>
<protein>
    <recommendedName>
        <fullName evidence="2">asparagine synthase (glutamine-hydrolyzing)</fullName>
        <ecNumber evidence="2">6.3.5.4</ecNumber>
    </recommendedName>
</protein>
<dbReference type="InterPro" id="IPR001962">
    <property type="entry name" value="Asn_synthase"/>
</dbReference>
<comment type="pathway">
    <text evidence="1">Amino-acid biosynthesis; L-asparagine biosynthesis; L-asparagine from L-aspartate (L-Gln route): step 1/1.</text>
</comment>
<evidence type="ECO:0000259" key="5">
    <source>
        <dbReference type="Pfam" id="PF00733"/>
    </source>
</evidence>
<evidence type="ECO:0000256" key="1">
    <source>
        <dbReference type="ARBA" id="ARBA00005187"/>
    </source>
</evidence>
<sequence length="599" mass="65802">MEFVVLPDNPESERIRDILPSALGAKVLTHRSGRPWLVGHWPESDIVRAESAHARVAVLGTTDITEAALAARLRHVRSVRDLDTLAGSIPGSFHLIGSVYGRVRAQGSISTARQIFYGTVMGVTVAAERPQTLAGLTGSGIDEERLALHLLNPFGSPWPLNETTLWKGVRALRPGHYLEISADGGDRLVSWWAPPEPETSLAGGAILVRDALEAAVAARSSRAQVISADFSGGMDSTSLSFLAAGKSADLVTVHYEGSGTLNDDKLWADRCRSELPDARHLTVERGTGPALYSPLSTARLDLEGPAPLARPRARIEHVLRLAAGAGATRHLQGTGGDELFFATTTCLHSLSRQNPRRSLRHIRAAASRYRWNLATTVRQFSPIKPYPRWLAQNAERLTGQRVWGYETGWEVGLRMPPWATEEAVRTARKLIREAAAEQPQPFATLPAQHEMIRAIQANGWIVRGLSRIAEQFGVLLEAPYTDDRVLESALSIRFEDRISTSHMKPVLAAAMRGIVPHVLDRQTKADGSTDFYEGLRRHRQELWGLIEDSHLARLGLIDPQAIRPLLFGEHADARPFMPFDATLGVELWLRSTSAREGVL</sequence>
<keyword evidence="3" id="KW-0028">Amino-acid biosynthesis</keyword>
<dbReference type="GO" id="GO:0004066">
    <property type="term" value="F:asparagine synthase (glutamine-hydrolyzing) activity"/>
    <property type="evidence" value="ECO:0007669"/>
    <property type="project" value="UniProtKB-EC"/>
</dbReference>
<keyword evidence="7" id="KW-1185">Reference proteome</keyword>
<dbReference type="InterPro" id="IPR014729">
    <property type="entry name" value="Rossmann-like_a/b/a_fold"/>
</dbReference>
<dbReference type="EMBL" id="FNDJ01000037">
    <property type="protein sequence ID" value="SDM14865.1"/>
    <property type="molecule type" value="Genomic_DNA"/>
</dbReference>
<evidence type="ECO:0000256" key="3">
    <source>
        <dbReference type="ARBA" id="ARBA00022888"/>
    </source>
</evidence>